<comment type="caution">
    <text evidence="1">The sequence shown here is derived from an EMBL/GenBank/DDBJ whole genome shotgun (WGS) entry which is preliminary data.</text>
</comment>
<dbReference type="EMBL" id="LHQQ01000325">
    <property type="protein sequence ID" value="KOS37363.1"/>
    <property type="molecule type" value="Genomic_DNA"/>
</dbReference>
<evidence type="ECO:0000313" key="2">
    <source>
        <dbReference type="Proteomes" id="UP000037696"/>
    </source>
</evidence>
<keyword evidence="2" id="KW-1185">Reference proteome</keyword>
<gene>
    <name evidence="1" type="ORF">ACN38_g11841</name>
</gene>
<sequence>MSAIPTVTNPPGLILLALITLKNEAFHQHTNADISPYGDEKLHFLTLANRPRMSIYLTLYVNEKLHFTLHCAGRCKERSMTRLNQALRHQYSLEMGLAPIPLRTPTGTDEGTELRPSNIK</sequence>
<reference evidence="1 2" key="1">
    <citation type="submission" date="2015-08" db="EMBL/GenBank/DDBJ databases">
        <title>Genome sequencing of Penicillium nordicum.</title>
        <authorList>
            <person name="Nguyen H.D."/>
            <person name="Seifert K.A."/>
        </authorList>
    </citation>
    <scope>NUCLEOTIDE SEQUENCE [LARGE SCALE GENOMIC DNA]</scope>
    <source>
        <strain evidence="1 2">DAOMC 185683</strain>
    </source>
</reference>
<dbReference type="Proteomes" id="UP000037696">
    <property type="component" value="Unassembled WGS sequence"/>
</dbReference>
<name>A0A0M9WAD6_9EURO</name>
<protein>
    <submittedName>
        <fullName evidence="1">Uncharacterized protein</fullName>
    </submittedName>
</protein>
<dbReference type="AlphaFoldDB" id="A0A0M9WAD6"/>
<evidence type="ECO:0000313" key="1">
    <source>
        <dbReference type="EMBL" id="KOS37363.1"/>
    </source>
</evidence>
<proteinExistence type="predicted"/>
<accession>A0A0M9WAD6</accession>
<organism evidence="1 2">
    <name type="scientific">Penicillium nordicum</name>
    <dbReference type="NCBI Taxonomy" id="229535"/>
    <lineage>
        <taxon>Eukaryota</taxon>
        <taxon>Fungi</taxon>
        <taxon>Dikarya</taxon>
        <taxon>Ascomycota</taxon>
        <taxon>Pezizomycotina</taxon>
        <taxon>Eurotiomycetes</taxon>
        <taxon>Eurotiomycetidae</taxon>
        <taxon>Eurotiales</taxon>
        <taxon>Aspergillaceae</taxon>
        <taxon>Penicillium</taxon>
    </lineage>
</organism>